<sequence length="121" mass="13415">MISSFEGTNIYTKDTAALAAFYSEVLGIPIPFEGYGNFDGAKIGFDKKQPGIIIWDATKWEKLTTGFVNLVFGCDNLDETYEQLKAKGLDCQPPVTMEYGGKEMNFRDPDGNHITLLEGAY</sequence>
<dbReference type="Gene3D" id="3.10.180.10">
    <property type="entry name" value="2,3-Dihydroxybiphenyl 1,2-Dioxygenase, domain 1"/>
    <property type="match status" value="1"/>
</dbReference>
<comment type="caution">
    <text evidence="2">The sequence shown here is derived from an EMBL/GenBank/DDBJ whole genome shotgun (WGS) entry which is preliminary data.</text>
</comment>
<keyword evidence="3" id="KW-1185">Reference proteome</keyword>
<protein>
    <submittedName>
        <fullName evidence="2">Glyoxalase</fullName>
    </submittedName>
</protein>
<dbReference type="OrthoDB" id="9796521at2"/>
<dbReference type="InterPro" id="IPR029068">
    <property type="entry name" value="Glyas_Bleomycin-R_OHBP_Dase"/>
</dbReference>
<organism evidence="2 3">
    <name type="scientific">Paenibacillus etheri</name>
    <dbReference type="NCBI Taxonomy" id="1306852"/>
    <lineage>
        <taxon>Bacteria</taxon>
        <taxon>Bacillati</taxon>
        <taxon>Bacillota</taxon>
        <taxon>Bacilli</taxon>
        <taxon>Bacillales</taxon>
        <taxon>Paenibacillaceae</taxon>
        <taxon>Paenibacillus</taxon>
    </lineage>
</organism>
<evidence type="ECO:0000313" key="3">
    <source>
        <dbReference type="Proteomes" id="UP000054709"/>
    </source>
</evidence>
<dbReference type="Pfam" id="PF00903">
    <property type="entry name" value="Glyoxalase"/>
    <property type="match status" value="1"/>
</dbReference>
<dbReference type="Proteomes" id="UP000054709">
    <property type="component" value="Unassembled WGS sequence"/>
</dbReference>
<name>A0A0W1B143_9BACL</name>
<dbReference type="EMBL" id="LCZJ02000018">
    <property type="protein sequence ID" value="KTD87252.1"/>
    <property type="molecule type" value="Genomic_DNA"/>
</dbReference>
<dbReference type="RefSeq" id="WP_060622779.1">
    <property type="nucleotide sequence ID" value="NZ_LCZJ02000018.1"/>
</dbReference>
<dbReference type="AlphaFoldDB" id="A0A0W1B143"/>
<evidence type="ECO:0000259" key="1">
    <source>
        <dbReference type="PROSITE" id="PS51819"/>
    </source>
</evidence>
<dbReference type="InterPro" id="IPR004360">
    <property type="entry name" value="Glyas_Fos-R_dOase_dom"/>
</dbReference>
<proteinExistence type="predicted"/>
<accession>A0A0W1B143</accession>
<dbReference type="PROSITE" id="PS51819">
    <property type="entry name" value="VOC"/>
    <property type="match status" value="1"/>
</dbReference>
<gene>
    <name evidence="2" type="ORF">UQ64_10490</name>
</gene>
<reference evidence="2 3" key="1">
    <citation type="journal article" date="2015" name="Int. Biodeterior. Biodegradation">
        <title>Physiological and genetic screening methods for the isolation of methyl tert-butyl ether-degrading bacteria for bioremediation purposes.</title>
        <authorList>
            <person name="Guisado I.M."/>
            <person name="Purswani J."/>
            <person name="Gonzalez Lopez J."/>
            <person name="Pozo C."/>
        </authorList>
    </citation>
    <scope>NUCLEOTIDE SEQUENCE [LARGE SCALE GENOMIC DNA]</scope>
    <source>
        <strain evidence="2 3">SH7</strain>
    </source>
</reference>
<dbReference type="InterPro" id="IPR037523">
    <property type="entry name" value="VOC_core"/>
</dbReference>
<dbReference type="SUPFAM" id="SSF54593">
    <property type="entry name" value="Glyoxalase/Bleomycin resistance protein/Dihydroxybiphenyl dioxygenase"/>
    <property type="match status" value="1"/>
</dbReference>
<feature type="domain" description="VOC" evidence="1">
    <location>
        <begin position="4"/>
        <end position="119"/>
    </location>
</feature>
<evidence type="ECO:0000313" key="2">
    <source>
        <dbReference type="EMBL" id="KTD87252.1"/>
    </source>
</evidence>